<dbReference type="AlphaFoldDB" id="A0A2V3XXH7"/>
<keyword evidence="4" id="KW-1185">Reference proteome</keyword>
<evidence type="ECO:0000313" key="4">
    <source>
        <dbReference type="Proteomes" id="UP000248057"/>
    </source>
</evidence>
<dbReference type="Pfam" id="PF01547">
    <property type="entry name" value="SBP_bac_1"/>
    <property type="match status" value="1"/>
</dbReference>
<dbReference type="InterPro" id="IPR006059">
    <property type="entry name" value="SBP"/>
</dbReference>
<dbReference type="PROSITE" id="PS51257">
    <property type="entry name" value="PROKAR_LIPOPROTEIN"/>
    <property type="match status" value="1"/>
</dbReference>
<dbReference type="EMBL" id="QJKD01000032">
    <property type="protein sequence ID" value="PXX43368.1"/>
    <property type="molecule type" value="Genomic_DNA"/>
</dbReference>
<keyword evidence="2" id="KW-0732">Signal</keyword>
<dbReference type="GeneID" id="86065097"/>
<name>A0A2V3XXH7_9FIRM</name>
<organism evidence="3 4">
    <name type="scientific">Hungatella effluvii</name>
    <dbReference type="NCBI Taxonomy" id="1096246"/>
    <lineage>
        <taxon>Bacteria</taxon>
        <taxon>Bacillati</taxon>
        <taxon>Bacillota</taxon>
        <taxon>Clostridia</taxon>
        <taxon>Lachnospirales</taxon>
        <taxon>Lachnospiraceae</taxon>
        <taxon>Hungatella</taxon>
    </lineage>
</organism>
<dbReference type="RefSeq" id="WP_110326835.1">
    <property type="nucleotide sequence ID" value="NZ_QJKD01000032.1"/>
</dbReference>
<proteinExistence type="predicted"/>
<dbReference type="Gene3D" id="3.40.190.10">
    <property type="entry name" value="Periplasmic binding protein-like II"/>
    <property type="match status" value="2"/>
</dbReference>
<dbReference type="Proteomes" id="UP000248057">
    <property type="component" value="Unassembled WGS sequence"/>
</dbReference>
<evidence type="ECO:0000256" key="2">
    <source>
        <dbReference type="SAM" id="SignalP"/>
    </source>
</evidence>
<feature type="chain" id="PRO_5016150431" evidence="2">
    <location>
        <begin position="30"/>
        <end position="462"/>
    </location>
</feature>
<evidence type="ECO:0000313" key="3">
    <source>
        <dbReference type="EMBL" id="PXX43368.1"/>
    </source>
</evidence>
<dbReference type="PANTHER" id="PTHR43649:SF12">
    <property type="entry name" value="DIACETYLCHITOBIOSE BINDING PROTEIN DASA"/>
    <property type="match status" value="1"/>
</dbReference>
<dbReference type="PANTHER" id="PTHR43649">
    <property type="entry name" value="ARABINOSE-BINDING PROTEIN-RELATED"/>
    <property type="match status" value="1"/>
</dbReference>
<accession>A0A2V3XXH7</accession>
<gene>
    <name evidence="3" type="ORF">DFR60_13226</name>
</gene>
<feature type="compositionally biased region" description="Low complexity" evidence="1">
    <location>
        <begin position="36"/>
        <end position="57"/>
    </location>
</feature>
<comment type="caution">
    <text evidence="3">The sequence shown here is derived from an EMBL/GenBank/DDBJ whole genome shotgun (WGS) entry which is preliminary data.</text>
</comment>
<sequence length="462" mass="50423">MKKQLMKRAALVMAASMAAVSLMGCGSGAGNEKTDTTAAESSTAAAGANDSTAAGTTEASGESVTLRFSWWGSDSRHQALLAVIEAYEKKNPNVSVEAEYQGYDGYYEKIMTTLSSNTAPDIIQLSKEWLPDIQGAKHYLADLSTLPVDLSTLKDNLLEISGTYRGEPNIFPCTVGGSTIVYVNTDFAEQYGVDLTKKYTWDEIKELGKSIHEKDSDVYLMTADADMLNRLYVQPYLAQITGKPLVDEETYTMNFTEADAAAAFRNIEELYSTNTIEPFGEAAAFAGQADQNMKWINGKVGMIVDYTGSAPKYIASIDSPLEVIPLPVIENAKTSGSIYGGDRGFAINDNSANKEEAAKFLDFLMNDQESIKICKTDVGYCPTKQSDDILIAEGVISEVQKKAVEVSAENSYTNNMISGNTELEVVRKDLIQEVIYGDITPEEAAKELVEQYQEILDELKTN</sequence>
<feature type="region of interest" description="Disordered" evidence="1">
    <location>
        <begin position="29"/>
        <end position="58"/>
    </location>
</feature>
<dbReference type="SUPFAM" id="SSF53850">
    <property type="entry name" value="Periplasmic binding protein-like II"/>
    <property type="match status" value="1"/>
</dbReference>
<feature type="signal peptide" evidence="2">
    <location>
        <begin position="1"/>
        <end position="29"/>
    </location>
</feature>
<protein>
    <submittedName>
        <fullName evidence="3">Oligogalacturonide transport system substrate-binding protein</fullName>
    </submittedName>
</protein>
<evidence type="ECO:0000256" key="1">
    <source>
        <dbReference type="SAM" id="MobiDB-lite"/>
    </source>
</evidence>
<reference evidence="3 4" key="1">
    <citation type="submission" date="2018-05" db="EMBL/GenBank/DDBJ databases">
        <title>Genomic Encyclopedia of Type Strains, Phase IV (KMG-IV): sequencing the most valuable type-strain genomes for metagenomic binning, comparative biology and taxonomic classification.</title>
        <authorList>
            <person name="Goeker M."/>
        </authorList>
    </citation>
    <scope>NUCLEOTIDE SEQUENCE [LARGE SCALE GENOMIC DNA]</scope>
    <source>
        <strain evidence="3 4">DSM 24995</strain>
    </source>
</reference>
<dbReference type="InterPro" id="IPR050490">
    <property type="entry name" value="Bact_solute-bd_prot1"/>
</dbReference>